<dbReference type="PANTHER" id="PTHR19134">
    <property type="entry name" value="RECEPTOR-TYPE TYROSINE-PROTEIN PHOSPHATASE"/>
    <property type="match status" value="1"/>
</dbReference>
<dbReference type="STRING" id="599839.J4GXL9"/>
<feature type="domain" description="Tyrosine specific protein phosphatases" evidence="5">
    <location>
        <begin position="935"/>
        <end position="980"/>
    </location>
</feature>
<dbReference type="PANTHER" id="PTHR19134:SF561">
    <property type="entry name" value="PROTEIN TYROSINE PHOSPHATASE 36E, ISOFORM A"/>
    <property type="match status" value="1"/>
</dbReference>
<feature type="compositionally biased region" description="Polar residues" evidence="3">
    <location>
        <begin position="255"/>
        <end position="270"/>
    </location>
</feature>
<dbReference type="PROSITE" id="PS00383">
    <property type="entry name" value="TYR_PHOSPHATASE_1"/>
    <property type="match status" value="1"/>
</dbReference>
<evidence type="ECO:0000259" key="6">
    <source>
        <dbReference type="PROSITE" id="PS50206"/>
    </source>
</evidence>
<dbReference type="InterPro" id="IPR036873">
    <property type="entry name" value="Rhodanese-like_dom_sf"/>
</dbReference>
<dbReference type="InParanoid" id="J4GXL9"/>
<feature type="domain" description="Rhodanese" evidence="6">
    <location>
        <begin position="53"/>
        <end position="171"/>
    </location>
</feature>
<feature type="compositionally biased region" description="Low complexity" evidence="3">
    <location>
        <begin position="1152"/>
        <end position="1170"/>
    </location>
</feature>
<protein>
    <recommendedName>
        <fullName evidence="2">protein-tyrosine-phosphatase</fullName>
        <ecNumber evidence="2">3.1.3.48</ecNumber>
    </recommendedName>
</protein>
<feature type="region of interest" description="Disordered" evidence="3">
    <location>
        <begin position="1488"/>
        <end position="1545"/>
    </location>
</feature>
<sequence length="1545" mass="165733">MSSAPLLIPPTPAMAPSPSTSLSPSSAPTTPASPLPPSAFPALSPDDLPAVLADPHALILDIRPHNAHAAARIPGALSLSVPSTLLKRPTFALARLAPMLPAPASRARFAGWASAARILVYDSDAPGLAERPALLGLLRKFRAEGFPHAREVAWLRGGFNTVWRERPDLLDHTPPPDDDAEEDELGELLSPPALTVTPGLVLPSGLPEDMSRSTSAPAHMSTFGSHKVLRTKGLSKIAFLEPSTMAPPRAFRGAGSSSQVPETPTVTSASMIDPFATISTTATPTPGPSLLASRAKSAGAPPGSLAFNLKLPGMSRTSGSIAAPQRAGAPGAFAGGEETQSFPTMAGASSMPTLSPVGYPSGMSGQSRPMHHSMPYTRPVAVNPFFDTIRQNLELARGAESVGERGAGIALRLPRRVRRRVGDLPFEWLREIARRSGKAKEGSSSDDSGEEGWSEGESQNQTVNGAKEVSTPRREVPPSLGYAPYVQQHMGAKLVLPATLRALEPRSTSPPTSPPQSPSKKKHVSPTHSRQNSYSHGRAHSQSNPEPRILVQPHPVPADSPHRQKRRQRAKPKPLVESESMSSPAGESSAETSQSPSGADELTRALELQFYRIELGEQRRLMGVMEHHSMESATGLGQGHSVVGGAVGGFSVSAAGVVAVSPNVVRGGAKVGNEREGGEEAKAKVVFPFSITAGLEKGNKNRRIWPFEHARVRLRKVHPDDDDYMNASYVQPLGTKKRYIATQGPLPTTFTDFWTLCWEQNVHVIVMLTREVEGAAVKSGKYWEGSEFGPLRLKLLATDDTPERERYRRESEMNAGFFGAHAAAQKRRQPKRKDGEDEHRSIVRRIFQLKHTGHPNAPPRIVTQLQYLEWPDMNVPDDPHGVLRLIREVEEAVARARVAGDRCWGEGPLHQGPWPARLSVPTPSPPRSDAGTPEDSILEGDNEVEPTTGIARRALRNPPVLLHCSAGVGRTGGFIAVDAILDGVRREMRKRKEETQAAAAALAGSGGASGDASGSASGSRMTDSRSRSTQSGSGSGSSSRGEPMEVDSSPSPPASSEAAAPSVSELTVPVSVGESEVHVRVAGFAQSVPMEVDDSKRRMGIQGEGDKSKSRRSGKSAGSASGGRQDAPRTVVPASTELLDEVRRATMFRLPSASSTATSNTTKTQDTSETGSSDSYRAPSGLESGSGSGTSIIRSRSSTSPPSSQTGSATSLSAAMTSKTAQMSLRSPSKSALVDAPAPVKLAGSREGAFALPPAASASSSPEEKDPPPSQHASRLDTWRSEVQTSGSPPREDVDPRSSSKSPEVSERSPDDQVRAEETPGQSMYFQRGKTVDYAQPRQLHEDWSPPLLSTFDEPVRRVIEDMREQRMSLCQSLRQYVFVHRAIIEGALMVVDEERDRERQRRERNVADSVSEEDETEVRHSRGSSEAMDLESSAGDHKGNSTGRVKRIHRLEDPFVQADKEVARKRSLSDFMRQDAVVYDQYHQAGAASMISPGRQKRGASPTELQKEGKSGEVMLTKRPSVKRKPLSDESSVEFELMPPTSAR</sequence>
<gene>
    <name evidence="7" type="ORF">FIBRA_08910</name>
</gene>
<evidence type="ECO:0000259" key="4">
    <source>
        <dbReference type="PROSITE" id="PS50055"/>
    </source>
</evidence>
<feature type="compositionally biased region" description="Polar residues" evidence="3">
    <location>
        <begin position="527"/>
        <end position="545"/>
    </location>
</feature>
<dbReference type="InterPro" id="IPR016130">
    <property type="entry name" value="Tyr_Pase_AS"/>
</dbReference>
<dbReference type="Gene3D" id="3.90.190.10">
    <property type="entry name" value="Protein tyrosine phosphatase superfamily"/>
    <property type="match status" value="2"/>
</dbReference>
<feature type="region of interest" description="Disordered" evidence="3">
    <location>
        <begin position="317"/>
        <end position="349"/>
    </location>
</feature>
<dbReference type="Pfam" id="PF00581">
    <property type="entry name" value="Rhodanese"/>
    <property type="match status" value="1"/>
</dbReference>
<feature type="region of interest" description="Disordered" evidence="3">
    <location>
        <begin position="278"/>
        <end position="297"/>
    </location>
</feature>
<dbReference type="GeneID" id="24101530"/>
<evidence type="ECO:0000259" key="5">
    <source>
        <dbReference type="PROSITE" id="PS50056"/>
    </source>
</evidence>
<evidence type="ECO:0000256" key="1">
    <source>
        <dbReference type="ARBA" id="ARBA00009649"/>
    </source>
</evidence>
<evidence type="ECO:0000256" key="3">
    <source>
        <dbReference type="SAM" id="MobiDB-lite"/>
    </source>
</evidence>
<feature type="region of interest" description="Disordered" evidence="3">
    <location>
        <begin position="1395"/>
        <end position="1448"/>
    </location>
</feature>
<feature type="compositionally biased region" description="Low complexity" evidence="3">
    <location>
        <begin position="322"/>
        <end position="336"/>
    </location>
</feature>
<feature type="compositionally biased region" description="Basic and acidic residues" evidence="3">
    <location>
        <begin position="1395"/>
        <end position="1407"/>
    </location>
</feature>
<feature type="compositionally biased region" description="Basic residues" evidence="3">
    <location>
        <begin position="563"/>
        <end position="572"/>
    </location>
</feature>
<feature type="region of interest" description="Disordered" evidence="3">
    <location>
        <begin position="907"/>
        <end position="943"/>
    </location>
</feature>
<dbReference type="Pfam" id="PF00102">
    <property type="entry name" value="Y_phosphatase"/>
    <property type="match status" value="2"/>
</dbReference>
<name>J4GXL9_9APHY</name>
<feature type="domain" description="Tyrosine-protein phosphatase" evidence="4">
    <location>
        <begin position="699"/>
        <end position="987"/>
    </location>
</feature>
<keyword evidence="8" id="KW-1185">Reference proteome</keyword>
<dbReference type="Proteomes" id="UP000006352">
    <property type="component" value="Unassembled WGS sequence"/>
</dbReference>
<feature type="compositionally biased region" description="Low complexity" evidence="3">
    <location>
        <begin position="16"/>
        <end position="30"/>
    </location>
</feature>
<feature type="region of interest" description="Disordered" evidence="3">
    <location>
        <begin position="1086"/>
        <end position="1328"/>
    </location>
</feature>
<evidence type="ECO:0000313" key="8">
    <source>
        <dbReference type="Proteomes" id="UP000006352"/>
    </source>
</evidence>
<organism evidence="7 8">
    <name type="scientific">Fibroporia radiculosa</name>
    <dbReference type="NCBI Taxonomy" id="599839"/>
    <lineage>
        <taxon>Eukaryota</taxon>
        <taxon>Fungi</taxon>
        <taxon>Dikarya</taxon>
        <taxon>Basidiomycota</taxon>
        <taxon>Agaricomycotina</taxon>
        <taxon>Agaricomycetes</taxon>
        <taxon>Polyporales</taxon>
        <taxon>Fibroporiaceae</taxon>
        <taxon>Fibroporia</taxon>
    </lineage>
</organism>
<feature type="compositionally biased region" description="Low complexity" evidence="3">
    <location>
        <begin position="577"/>
        <end position="591"/>
    </location>
</feature>
<dbReference type="GO" id="GO:0004725">
    <property type="term" value="F:protein tyrosine phosphatase activity"/>
    <property type="evidence" value="ECO:0007669"/>
    <property type="project" value="UniProtKB-EC"/>
</dbReference>
<dbReference type="SMART" id="SM00404">
    <property type="entry name" value="PTPc_motif"/>
    <property type="match status" value="1"/>
</dbReference>
<dbReference type="PROSITE" id="PS50055">
    <property type="entry name" value="TYR_PHOSPHATASE_PTP"/>
    <property type="match status" value="1"/>
</dbReference>
<feature type="region of interest" description="Disordered" evidence="3">
    <location>
        <begin position="435"/>
        <end position="481"/>
    </location>
</feature>
<dbReference type="EC" id="3.1.3.48" evidence="2"/>
<accession>J4GXL9</accession>
<dbReference type="HOGENOM" id="CLU_002713_0_0_1"/>
<comment type="similarity">
    <text evidence="1">Belongs to the protein-tyrosine phosphatase family. Non-receptor class subfamily.</text>
</comment>
<feature type="region of interest" description="Disordered" evidence="3">
    <location>
        <begin position="995"/>
        <end position="1062"/>
    </location>
</feature>
<feature type="compositionally biased region" description="Low complexity" evidence="3">
    <location>
        <begin position="1189"/>
        <end position="1211"/>
    </location>
</feature>
<feature type="compositionally biased region" description="Low complexity" evidence="3">
    <location>
        <begin position="1115"/>
        <end position="1124"/>
    </location>
</feature>
<dbReference type="SUPFAM" id="SSF52799">
    <property type="entry name" value="(Phosphotyrosine protein) phosphatases II"/>
    <property type="match status" value="1"/>
</dbReference>
<dbReference type="InterPro" id="IPR050348">
    <property type="entry name" value="Protein-Tyr_Phosphatase"/>
</dbReference>
<dbReference type="FunCoup" id="J4GXL9">
    <property type="interactions" value="24"/>
</dbReference>
<dbReference type="SUPFAM" id="SSF52821">
    <property type="entry name" value="Rhodanese/Cell cycle control phosphatase"/>
    <property type="match status" value="1"/>
</dbReference>
<dbReference type="InterPro" id="IPR001763">
    <property type="entry name" value="Rhodanese-like_dom"/>
</dbReference>
<dbReference type="Gene3D" id="3.40.250.10">
    <property type="entry name" value="Rhodanese-like domain"/>
    <property type="match status" value="1"/>
</dbReference>
<dbReference type="PROSITE" id="PS50206">
    <property type="entry name" value="RHODANESE_3"/>
    <property type="match status" value="1"/>
</dbReference>
<feature type="compositionally biased region" description="Polar residues" evidence="3">
    <location>
        <begin position="1212"/>
        <end position="1230"/>
    </location>
</feature>
<feature type="region of interest" description="Disordered" evidence="3">
    <location>
        <begin position="251"/>
        <end position="272"/>
    </location>
</feature>
<proteinExistence type="inferred from homology"/>
<dbReference type="InterPro" id="IPR000242">
    <property type="entry name" value="PTP_cat"/>
</dbReference>
<feature type="compositionally biased region" description="Low complexity" evidence="3">
    <location>
        <begin position="1010"/>
        <end position="1019"/>
    </location>
</feature>
<reference evidence="7 8" key="1">
    <citation type="journal article" date="2012" name="Appl. Environ. Microbiol.">
        <title>Short-read sequencing for genomic analysis of the brown rot fungus Fibroporia radiculosa.</title>
        <authorList>
            <person name="Tang J.D."/>
            <person name="Perkins A.D."/>
            <person name="Sonstegard T.S."/>
            <person name="Schroeder S.G."/>
            <person name="Burgess S.C."/>
            <person name="Diehl S.V."/>
        </authorList>
    </citation>
    <scope>NUCLEOTIDE SEQUENCE [LARGE SCALE GENOMIC DNA]</scope>
    <source>
        <strain evidence="7 8">TFFH 294</strain>
    </source>
</reference>
<dbReference type="PROSITE" id="PS50056">
    <property type="entry name" value="TYR_PHOSPHATASE_2"/>
    <property type="match status" value="1"/>
</dbReference>
<dbReference type="InterPro" id="IPR003595">
    <property type="entry name" value="Tyr_Pase_cat"/>
</dbReference>
<dbReference type="OrthoDB" id="6058203at2759"/>
<dbReference type="InterPro" id="IPR000387">
    <property type="entry name" value="Tyr_Pase_dom"/>
</dbReference>
<feature type="compositionally biased region" description="Low complexity" evidence="3">
    <location>
        <begin position="1249"/>
        <end position="1261"/>
    </location>
</feature>
<evidence type="ECO:0000313" key="7">
    <source>
        <dbReference type="EMBL" id="CCM06630.1"/>
    </source>
</evidence>
<dbReference type="PRINTS" id="PR00700">
    <property type="entry name" value="PRTYPHPHTASE"/>
</dbReference>
<dbReference type="SMART" id="SM00194">
    <property type="entry name" value="PTPc"/>
    <property type="match status" value="1"/>
</dbReference>
<feature type="region of interest" description="Disordered" evidence="3">
    <location>
        <begin position="1"/>
        <end position="40"/>
    </location>
</feature>
<dbReference type="InterPro" id="IPR029021">
    <property type="entry name" value="Prot-tyrosine_phosphatase-like"/>
</dbReference>
<dbReference type="RefSeq" id="XP_012185913.1">
    <property type="nucleotide sequence ID" value="XM_012330523.1"/>
</dbReference>
<dbReference type="EMBL" id="HE797423">
    <property type="protein sequence ID" value="CCM06630.1"/>
    <property type="molecule type" value="Genomic_DNA"/>
</dbReference>
<evidence type="ECO:0000256" key="2">
    <source>
        <dbReference type="ARBA" id="ARBA00013064"/>
    </source>
</evidence>
<feature type="region of interest" description="Disordered" evidence="3">
    <location>
        <begin position="504"/>
        <end position="600"/>
    </location>
</feature>
<feature type="compositionally biased region" description="Basic and acidic residues" evidence="3">
    <location>
        <begin position="1290"/>
        <end position="1318"/>
    </location>
</feature>
<feature type="compositionally biased region" description="Low complexity" evidence="3">
    <location>
        <begin position="1027"/>
        <end position="1041"/>
    </location>
</feature>